<protein>
    <recommendedName>
        <fullName evidence="2">Corticotropin-releasing factor domain-containing protein</fullName>
    </recommendedName>
</protein>
<dbReference type="AlphaFoldDB" id="C3ZSJ2"/>
<sequence>MVMCCNAKVEVYKTEYGMAHSLLLVLFIAVGCSVCLVHCVPAPASRSRENLRMAKLLMRDLENMGHDDRHKLFEDIRTQSLHETSPYLITRVPLQMKRQAESPELSIGVSVALLRDLVRLREESQVREAAIEANEDDLEEIGKRSVCGDVLNMYAAAAPRRSREDARRMEEWTAALVGRKPVRYNRAQAEEDRRETGELQIGRARRGVRESETGRVRIPRQVQVSTDLSMILLREMLKEARQKLEEEYRSRSRNHNQNLFNNIG</sequence>
<dbReference type="InParanoid" id="C3ZSJ2"/>
<name>C3ZSJ2_BRAFL</name>
<proteinExistence type="predicted"/>
<organism>
    <name type="scientific">Branchiostoma floridae</name>
    <name type="common">Florida lancelet</name>
    <name type="synonym">Amphioxus</name>
    <dbReference type="NCBI Taxonomy" id="7739"/>
    <lineage>
        <taxon>Eukaryota</taxon>
        <taxon>Metazoa</taxon>
        <taxon>Chordata</taxon>
        <taxon>Cephalochordata</taxon>
        <taxon>Leptocardii</taxon>
        <taxon>Amphioxiformes</taxon>
        <taxon>Branchiostomatidae</taxon>
        <taxon>Branchiostoma</taxon>
    </lineage>
</organism>
<gene>
    <name evidence="1" type="ORF">BRAFLDRAFT_63336</name>
</gene>
<evidence type="ECO:0000313" key="1">
    <source>
        <dbReference type="EMBL" id="EEN44394.1"/>
    </source>
</evidence>
<reference evidence="1" key="1">
    <citation type="journal article" date="2008" name="Nature">
        <title>The amphioxus genome and the evolution of the chordate karyotype.</title>
        <authorList>
            <consortium name="US DOE Joint Genome Institute (JGI-PGF)"/>
            <person name="Putnam N.H."/>
            <person name="Butts T."/>
            <person name="Ferrier D.E.K."/>
            <person name="Furlong R.F."/>
            <person name="Hellsten U."/>
            <person name="Kawashima T."/>
            <person name="Robinson-Rechavi M."/>
            <person name="Shoguchi E."/>
            <person name="Terry A."/>
            <person name="Yu J.-K."/>
            <person name="Benito-Gutierrez E.L."/>
            <person name="Dubchak I."/>
            <person name="Garcia-Fernandez J."/>
            <person name="Gibson-Brown J.J."/>
            <person name="Grigoriev I.V."/>
            <person name="Horton A.C."/>
            <person name="de Jong P.J."/>
            <person name="Jurka J."/>
            <person name="Kapitonov V.V."/>
            <person name="Kohara Y."/>
            <person name="Kuroki Y."/>
            <person name="Lindquist E."/>
            <person name="Lucas S."/>
            <person name="Osoegawa K."/>
            <person name="Pennacchio L.A."/>
            <person name="Salamov A.A."/>
            <person name="Satou Y."/>
            <person name="Sauka-Spengler T."/>
            <person name="Schmutz J."/>
            <person name="Shin-I T."/>
            <person name="Toyoda A."/>
            <person name="Bronner-Fraser M."/>
            <person name="Fujiyama A."/>
            <person name="Holland L.Z."/>
            <person name="Holland P.W.H."/>
            <person name="Satoh N."/>
            <person name="Rokhsar D.S."/>
        </authorList>
    </citation>
    <scope>NUCLEOTIDE SEQUENCE [LARGE SCALE GENOMIC DNA]</scope>
    <source>
        <strain evidence="1">S238N-H82</strain>
        <tissue evidence="1">Testes</tissue>
    </source>
</reference>
<accession>C3ZSJ2</accession>
<evidence type="ECO:0008006" key="2">
    <source>
        <dbReference type="Google" id="ProtNLM"/>
    </source>
</evidence>
<dbReference type="EMBL" id="GG666674">
    <property type="protein sequence ID" value="EEN44394.1"/>
    <property type="molecule type" value="Genomic_DNA"/>
</dbReference>